<sequence length="44" mass="5090">MLRSIIIVPNAHLIWYQVKNLASLFMEFANCILLAYPYKGSLSF</sequence>
<accession>A0A0A9RLP9</accession>
<dbReference type="AlphaFoldDB" id="A0A0A9RLP9"/>
<evidence type="ECO:0000313" key="1">
    <source>
        <dbReference type="EMBL" id="JAD14521.1"/>
    </source>
</evidence>
<name>A0A0A9RLP9_ARUDO</name>
<protein>
    <submittedName>
        <fullName evidence="1">Uncharacterized protein</fullName>
    </submittedName>
</protein>
<proteinExistence type="predicted"/>
<reference evidence="1" key="2">
    <citation type="journal article" date="2015" name="Data Brief">
        <title>Shoot transcriptome of the giant reed, Arundo donax.</title>
        <authorList>
            <person name="Barrero R.A."/>
            <person name="Guerrero F.D."/>
            <person name="Moolhuijzen P."/>
            <person name="Goolsby J.A."/>
            <person name="Tidwell J."/>
            <person name="Bellgard S.E."/>
            <person name="Bellgard M.I."/>
        </authorList>
    </citation>
    <scope>NUCLEOTIDE SEQUENCE</scope>
    <source>
        <tissue evidence="1">Shoot tissue taken approximately 20 cm above the soil surface</tissue>
    </source>
</reference>
<reference evidence="1" key="1">
    <citation type="submission" date="2014-09" db="EMBL/GenBank/DDBJ databases">
        <authorList>
            <person name="Magalhaes I.L.F."/>
            <person name="Oliveira U."/>
            <person name="Santos F.R."/>
            <person name="Vidigal T.H.D.A."/>
            <person name="Brescovit A.D."/>
            <person name="Santos A.J."/>
        </authorList>
    </citation>
    <scope>NUCLEOTIDE SEQUENCE</scope>
    <source>
        <tissue evidence="1">Shoot tissue taken approximately 20 cm above the soil surface</tissue>
    </source>
</reference>
<organism evidence="1">
    <name type="scientific">Arundo donax</name>
    <name type="common">Giant reed</name>
    <name type="synonym">Donax arundinaceus</name>
    <dbReference type="NCBI Taxonomy" id="35708"/>
    <lineage>
        <taxon>Eukaryota</taxon>
        <taxon>Viridiplantae</taxon>
        <taxon>Streptophyta</taxon>
        <taxon>Embryophyta</taxon>
        <taxon>Tracheophyta</taxon>
        <taxon>Spermatophyta</taxon>
        <taxon>Magnoliopsida</taxon>
        <taxon>Liliopsida</taxon>
        <taxon>Poales</taxon>
        <taxon>Poaceae</taxon>
        <taxon>PACMAD clade</taxon>
        <taxon>Arundinoideae</taxon>
        <taxon>Arundineae</taxon>
        <taxon>Arundo</taxon>
    </lineage>
</organism>
<dbReference type="EMBL" id="GBRH01283374">
    <property type="protein sequence ID" value="JAD14521.1"/>
    <property type="molecule type" value="Transcribed_RNA"/>
</dbReference>